<keyword evidence="7 11" id="KW-0210">Decarboxylase</keyword>
<evidence type="ECO:0000256" key="9">
    <source>
        <dbReference type="ARBA" id="ARBA00023239"/>
    </source>
</evidence>
<dbReference type="Pfam" id="PF04909">
    <property type="entry name" value="Amidohydro_2"/>
    <property type="match status" value="1"/>
</dbReference>
<dbReference type="GO" id="GO:0016787">
    <property type="term" value="F:hydrolase activity"/>
    <property type="evidence" value="ECO:0007669"/>
    <property type="project" value="InterPro"/>
</dbReference>
<evidence type="ECO:0000256" key="3">
    <source>
        <dbReference type="ARBA" id="ARBA00011245"/>
    </source>
</evidence>
<dbReference type="VEuPathDB" id="VectorBase:SSCA005424"/>
<comment type="subunit">
    <text evidence="3 11">Monomer.</text>
</comment>
<comment type="pathway">
    <text evidence="1 11">Secondary metabolite metabolism; quinolate metabolism.</text>
</comment>
<evidence type="ECO:0000256" key="10">
    <source>
        <dbReference type="ARBA" id="ARBA00031120"/>
    </source>
</evidence>
<comment type="caution">
    <text evidence="13">The sequence shown here is derived from an EMBL/GenBank/DDBJ whole genome shotgun (WGS) entry which is preliminary data.</text>
</comment>
<protein>
    <recommendedName>
        <fullName evidence="5 11">2-amino-3-carboxymuconate-6-semialdehyde decarboxylase</fullName>
        <ecNumber evidence="4 11">4.1.1.45</ecNumber>
    </recommendedName>
    <alternativeName>
        <fullName evidence="10 11">Picolinate carboxylase</fullName>
    </alternativeName>
</protein>
<keyword evidence="9 11" id="KW-0456">Lyase</keyword>
<evidence type="ECO:0000256" key="2">
    <source>
        <dbReference type="ARBA" id="ARBA00005871"/>
    </source>
</evidence>
<dbReference type="EMBL" id="JXLN01016798">
    <property type="protein sequence ID" value="KPM11262.1"/>
    <property type="molecule type" value="Genomic_DNA"/>
</dbReference>
<evidence type="ECO:0000256" key="5">
    <source>
        <dbReference type="ARBA" id="ARBA00021214"/>
    </source>
</evidence>
<evidence type="ECO:0000256" key="4">
    <source>
        <dbReference type="ARBA" id="ARBA00012365"/>
    </source>
</evidence>
<evidence type="ECO:0000259" key="12">
    <source>
        <dbReference type="Pfam" id="PF04909"/>
    </source>
</evidence>
<evidence type="ECO:0000313" key="13">
    <source>
        <dbReference type="EMBL" id="KPM11262.1"/>
    </source>
</evidence>
<name>A0A132AJT7_SARSC</name>
<comment type="function">
    <text evidence="11">Converts alpha-amino-beta-carboxymuconate-epsilon-semialdehyde (ACMS) to alpha-aminomuconate semialdehyde (AMS).</text>
</comment>
<evidence type="ECO:0000256" key="8">
    <source>
        <dbReference type="ARBA" id="ARBA00022833"/>
    </source>
</evidence>
<comment type="catalytic activity">
    <reaction evidence="11">
        <text>2-amino-3-carboxymuconate 6-semialdehyde + H(+) = 2-aminomuconate 6-semialdehyde + CO2</text>
        <dbReference type="Rhea" id="RHEA:16557"/>
        <dbReference type="ChEBI" id="CHEBI:15378"/>
        <dbReference type="ChEBI" id="CHEBI:16526"/>
        <dbReference type="ChEBI" id="CHEBI:77634"/>
        <dbReference type="ChEBI" id="CHEBI:77803"/>
        <dbReference type="EC" id="4.1.1.45"/>
    </reaction>
</comment>
<dbReference type="GO" id="GO:0046872">
    <property type="term" value="F:metal ion binding"/>
    <property type="evidence" value="ECO:0007669"/>
    <property type="project" value="UniProtKB-KW"/>
</dbReference>
<keyword evidence="6" id="KW-0479">Metal-binding</keyword>
<dbReference type="GO" id="GO:0001760">
    <property type="term" value="F:aminocarboxymuconate-semialdehyde decarboxylase activity"/>
    <property type="evidence" value="ECO:0007669"/>
    <property type="project" value="UniProtKB-UniRule"/>
</dbReference>
<dbReference type="PANTHER" id="PTHR21240">
    <property type="entry name" value="2-AMINO-3-CARBOXYLMUCONATE-6-SEMIALDEHYDE DECARBOXYLASE"/>
    <property type="match status" value="1"/>
</dbReference>
<dbReference type="GO" id="GO:0019748">
    <property type="term" value="P:secondary metabolic process"/>
    <property type="evidence" value="ECO:0007669"/>
    <property type="project" value="TreeGrafter"/>
</dbReference>
<sequence length="334" mass="38420">MKIDVHAHILPEQWPAFDQKFGYPGWIRIKHEQQQSIMEYDDGRFFRNIDDRVFSPEIRLKEMNRTGIDRQILSTVPVMFSYWSKGEDNEIVARFLNDHLASVVNCWPERFSGLGTVPLQNVTLAIKELIRCKTDLHLNGIIIGTHCNERTLDDPIFEPFWRAAEEFRMPIFIHPWDVAIANGRWSRYVLPYIVGMTSETTATALTLAFSGVFQRHPHLKVLLSHGGGSLPYLCGRAVKAFRVYPNEMNPNVALPPDGFLRRSKNIFSDTLVHDRDALNLALNFFGEEFLMLGSDFPFLLAEQNPGTLIESMNFDASIQEKLLYKNAIKFFNIV</sequence>
<dbReference type="InterPro" id="IPR006680">
    <property type="entry name" value="Amidohydro-rel"/>
</dbReference>
<comment type="similarity">
    <text evidence="2">Belongs to the metallo-dependent hydrolases superfamily. ACMSD family.</text>
</comment>
<keyword evidence="8" id="KW-0862">Zinc</keyword>
<evidence type="ECO:0000256" key="7">
    <source>
        <dbReference type="ARBA" id="ARBA00022793"/>
    </source>
</evidence>
<evidence type="ECO:0000313" key="14">
    <source>
        <dbReference type="Proteomes" id="UP000616769"/>
    </source>
</evidence>
<dbReference type="EC" id="4.1.1.45" evidence="4 11"/>
<dbReference type="GO" id="GO:0005829">
    <property type="term" value="C:cytosol"/>
    <property type="evidence" value="ECO:0007669"/>
    <property type="project" value="UniProtKB-UniRule"/>
</dbReference>
<dbReference type="InterPro" id="IPR032465">
    <property type="entry name" value="ACMSD"/>
</dbReference>
<evidence type="ECO:0000256" key="6">
    <source>
        <dbReference type="ARBA" id="ARBA00022723"/>
    </source>
</evidence>
<proteinExistence type="inferred from homology"/>
<evidence type="ECO:0000256" key="1">
    <source>
        <dbReference type="ARBA" id="ARBA00005079"/>
    </source>
</evidence>
<evidence type="ECO:0000256" key="11">
    <source>
        <dbReference type="RuleBase" id="RU366045"/>
    </source>
</evidence>
<accession>A0A132AJT7</accession>
<dbReference type="Proteomes" id="UP000616769">
    <property type="component" value="Unassembled WGS sequence"/>
</dbReference>
<dbReference type="InterPro" id="IPR032466">
    <property type="entry name" value="Metal_Hydrolase"/>
</dbReference>
<reference evidence="13 14" key="1">
    <citation type="journal article" date="2015" name="Parasit. Vectors">
        <title>Draft genome of the scabies mite.</title>
        <authorList>
            <person name="Rider S.D.Jr."/>
            <person name="Morgan M.S."/>
            <person name="Arlian L.G."/>
        </authorList>
    </citation>
    <scope>NUCLEOTIDE SEQUENCE [LARGE SCALE GENOMIC DNA]</scope>
    <source>
        <strain evidence="13">Arlian Lab</strain>
    </source>
</reference>
<dbReference type="PANTHER" id="PTHR21240:SF27">
    <property type="entry name" value="2-AMINO-3-CARBOXYMUCONATE-6-SEMIALDEHYDE DECARBOXYLASE"/>
    <property type="match status" value="1"/>
</dbReference>
<dbReference type="UniPathway" id="UPA00270"/>
<dbReference type="GO" id="GO:1904985">
    <property type="term" value="P:negative regulation of quinolinate biosynthetic process"/>
    <property type="evidence" value="ECO:0007669"/>
    <property type="project" value="UniProtKB-UniRule"/>
</dbReference>
<dbReference type="SUPFAM" id="SSF51556">
    <property type="entry name" value="Metallo-dependent hydrolases"/>
    <property type="match status" value="1"/>
</dbReference>
<feature type="domain" description="Amidohydrolase-related" evidence="12">
    <location>
        <begin position="3"/>
        <end position="332"/>
    </location>
</feature>
<dbReference type="AlphaFoldDB" id="A0A132AJT7"/>
<dbReference type="Gene3D" id="3.20.20.140">
    <property type="entry name" value="Metal-dependent hydrolases"/>
    <property type="match status" value="1"/>
</dbReference>
<dbReference type="OrthoDB" id="191270at2759"/>
<organism evidence="13 14">
    <name type="scientific">Sarcoptes scabiei</name>
    <name type="common">Itch mite</name>
    <name type="synonym">Acarus scabiei</name>
    <dbReference type="NCBI Taxonomy" id="52283"/>
    <lineage>
        <taxon>Eukaryota</taxon>
        <taxon>Metazoa</taxon>
        <taxon>Ecdysozoa</taxon>
        <taxon>Arthropoda</taxon>
        <taxon>Chelicerata</taxon>
        <taxon>Arachnida</taxon>
        <taxon>Acari</taxon>
        <taxon>Acariformes</taxon>
        <taxon>Sarcoptiformes</taxon>
        <taxon>Astigmata</taxon>
        <taxon>Psoroptidia</taxon>
        <taxon>Sarcoptoidea</taxon>
        <taxon>Sarcoptidae</taxon>
        <taxon>Sarcoptinae</taxon>
        <taxon>Sarcoptes</taxon>
    </lineage>
</organism>
<gene>
    <name evidence="13" type="ORF">QR98_0098320</name>
</gene>